<reference evidence="3" key="1">
    <citation type="journal article" date="2016" name="Insect Biochem. Mol. Biol.">
        <title>Multifaceted biological insights from a draft genome sequence of the tobacco hornworm moth, Manduca sexta.</title>
        <authorList>
            <person name="Kanost M.R."/>
            <person name="Arrese E.L."/>
            <person name="Cao X."/>
            <person name="Chen Y.R."/>
            <person name="Chellapilla S."/>
            <person name="Goldsmith M.R."/>
            <person name="Grosse-Wilde E."/>
            <person name="Heckel D.G."/>
            <person name="Herndon N."/>
            <person name="Jiang H."/>
            <person name="Papanicolaou A."/>
            <person name="Qu J."/>
            <person name="Soulages J.L."/>
            <person name="Vogel H."/>
            <person name="Walters J."/>
            <person name="Waterhouse R.M."/>
            <person name="Ahn S.J."/>
            <person name="Almeida F.C."/>
            <person name="An C."/>
            <person name="Aqrawi P."/>
            <person name="Bretschneider A."/>
            <person name="Bryant W.B."/>
            <person name="Bucks S."/>
            <person name="Chao H."/>
            <person name="Chevignon G."/>
            <person name="Christen J.M."/>
            <person name="Clarke D.F."/>
            <person name="Dittmer N.T."/>
            <person name="Ferguson L.C.F."/>
            <person name="Garavelou S."/>
            <person name="Gordon K.H.J."/>
            <person name="Gunaratna R.T."/>
            <person name="Han Y."/>
            <person name="Hauser F."/>
            <person name="He Y."/>
            <person name="Heidel-Fischer H."/>
            <person name="Hirsh A."/>
            <person name="Hu Y."/>
            <person name="Jiang H."/>
            <person name="Kalra D."/>
            <person name="Klinner C."/>
            <person name="Konig C."/>
            <person name="Kovar C."/>
            <person name="Kroll A.R."/>
            <person name="Kuwar S.S."/>
            <person name="Lee S.L."/>
            <person name="Lehman R."/>
            <person name="Li K."/>
            <person name="Li Z."/>
            <person name="Liang H."/>
            <person name="Lovelace S."/>
            <person name="Lu Z."/>
            <person name="Mansfield J.H."/>
            <person name="McCulloch K.J."/>
            <person name="Mathew T."/>
            <person name="Morton B."/>
            <person name="Muzny D.M."/>
            <person name="Neunemann D."/>
            <person name="Ongeri F."/>
            <person name="Pauchet Y."/>
            <person name="Pu L.L."/>
            <person name="Pyrousis I."/>
            <person name="Rao X.J."/>
            <person name="Redding A."/>
            <person name="Roesel C."/>
            <person name="Sanchez-Gracia A."/>
            <person name="Schaack S."/>
            <person name="Shukla A."/>
            <person name="Tetreau G."/>
            <person name="Wang Y."/>
            <person name="Xiong G.H."/>
            <person name="Traut W."/>
            <person name="Walsh T.K."/>
            <person name="Worley K.C."/>
            <person name="Wu D."/>
            <person name="Wu W."/>
            <person name="Wu Y.Q."/>
            <person name="Zhang X."/>
            <person name="Zou Z."/>
            <person name="Zucker H."/>
            <person name="Briscoe A.D."/>
            <person name="Burmester T."/>
            <person name="Clem R.J."/>
            <person name="Feyereisen R."/>
            <person name="Grimmelikhuijzen C.J.P."/>
            <person name="Hamodrakas S.J."/>
            <person name="Hansson B.S."/>
            <person name="Huguet E."/>
            <person name="Jermiin L.S."/>
            <person name="Lan Q."/>
            <person name="Lehman H.K."/>
            <person name="Lorenzen M."/>
            <person name="Merzendorfer H."/>
            <person name="Michalopoulos I."/>
            <person name="Morton D.B."/>
            <person name="Muthukrishnan S."/>
            <person name="Oakeshott J.G."/>
            <person name="Palmer W."/>
            <person name="Park Y."/>
            <person name="Passarelli A.L."/>
            <person name="Rozas J."/>
            <person name="Schwartz L.M."/>
            <person name="Smith W."/>
            <person name="Southgate A."/>
            <person name="Vilcinskas A."/>
            <person name="Vogt R."/>
            <person name="Wang P."/>
            <person name="Werren J."/>
            <person name="Yu X.Q."/>
            <person name="Zhou J.J."/>
            <person name="Brown S.J."/>
            <person name="Scherer S.E."/>
            <person name="Richards S."/>
            <person name="Blissard G.W."/>
        </authorList>
    </citation>
    <scope>NUCLEOTIDE SEQUENCE</scope>
</reference>
<evidence type="ECO:0000256" key="1">
    <source>
        <dbReference type="ARBA" id="ARBA00006484"/>
    </source>
</evidence>
<comment type="similarity">
    <text evidence="1">Belongs to the short-chain dehydrogenases/reductases (SDR) family.</text>
</comment>
<dbReference type="GO" id="GO:0005737">
    <property type="term" value="C:cytoplasm"/>
    <property type="evidence" value="ECO:0007669"/>
    <property type="project" value="TreeGrafter"/>
</dbReference>
<dbReference type="GO" id="GO:0016616">
    <property type="term" value="F:oxidoreductase activity, acting on the CH-OH group of donors, NAD or NADP as acceptor"/>
    <property type="evidence" value="ECO:0007669"/>
    <property type="project" value="TreeGrafter"/>
</dbReference>
<accession>A0A922CNZ8</accession>
<keyword evidence="4" id="KW-1185">Reference proteome</keyword>
<keyword evidence="2" id="KW-0560">Oxidoreductase</keyword>
<dbReference type="AlphaFoldDB" id="A0A922CNZ8"/>
<dbReference type="Pfam" id="PF00106">
    <property type="entry name" value="adh_short"/>
    <property type="match status" value="1"/>
</dbReference>
<dbReference type="EMBL" id="JH668432">
    <property type="protein sequence ID" value="KAG6452916.1"/>
    <property type="molecule type" value="Genomic_DNA"/>
</dbReference>
<sequence length="223" mass="24193">MVYEWKDKVVLITGAARGIGANVVRIALEEGVKRVVIIDVDETNTVALKNELNAKHGEGKVEFIKCDVTNEAQLTSAYKSVLNDKTNEYVVVNSAAILNDSWATYRKQIDINVTALITGSLIALDMMRADKGGKGGAIINMSSVAALAPLPYTPIYNATKSAVMQFSIALGANDYYERTRVRVLTMCFGATDTGLIALQNMGCFDEVMESRLGEALSIYPGQK</sequence>
<dbReference type="Proteomes" id="UP000791440">
    <property type="component" value="Unassembled WGS sequence"/>
</dbReference>
<dbReference type="PANTHER" id="PTHR44229:SF8">
    <property type="entry name" value="ALCOHOL DEHYDROGENASE-RELATED"/>
    <property type="match status" value="1"/>
</dbReference>
<evidence type="ECO:0008006" key="5">
    <source>
        <dbReference type="Google" id="ProtNLM"/>
    </source>
</evidence>
<evidence type="ECO:0000256" key="2">
    <source>
        <dbReference type="ARBA" id="ARBA00023002"/>
    </source>
</evidence>
<organism evidence="3 4">
    <name type="scientific">Manduca sexta</name>
    <name type="common">Tobacco hawkmoth</name>
    <name type="synonym">Tobacco hornworm</name>
    <dbReference type="NCBI Taxonomy" id="7130"/>
    <lineage>
        <taxon>Eukaryota</taxon>
        <taxon>Metazoa</taxon>
        <taxon>Ecdysozoa</taxon>
        <taxon>Arthropoda</taxon>
        <taxon>Hexapoda</taxon>
        <taxon>Insecta</taxon>
        <taxon>Pterygota</taxon>
        <taxon>Neoptera</taxon>
        <taxon>Endopterygota</taxon>
        <taxon>Lepidoptera</taxon>
        <taxon>Glossata</taxon>
        <taxon>Ditrysia</taxon>
        <taxon>Bombycoidea</taxon>
        <taxon>Sphingidae</taxon>
        <taxon>Sphinginae</taxon>
        <taxon>Sphingini</taxon>
        <taxon>Manduca</taxon>
    </lineage>
</organism>
<dbReference type="InterPro" id="IPR002347">
    <property type="entry name" value="SDR_fam"/>
</dbReference>
<protein>
    <recommendedName>
        <fullName evidence="5">Alcohol dehydrogenase</fullName>
    </recommendedName>
</protein>
<dbReference type="PANTHER" id="PTHR44229">
    <property type="entry name" value="15-HYDROXYPROSTAGLANDIN DEHYDROGENASE [NAD(+)]"/>
    <property type="match status" value="1"/>
</dbReference>
<dbReference type="InterPro" id="IPR020904">
    <property type="entry name" value="Sc_DH/Rdtase_CS"/>
</dbReference>
<name>A0A922CNZ8_MANSE</name>
<dbReference type="PROSITE" id="PS00061">
    <property type="entry name" value="ADH_SHORT"/>
    <property type="match status" value="1"/>
</dbReference>
<gene>
    <name evidence="3" type="ORF">O3G_MSEX007868</name>
</gene>
<proteinExistence type="inferred from homology"/>
<evidence type="ECO:0000313" key="3">
    <source>
        <dbReference type="EMBL" id="KAG6452916.1"/>
    </source>
</evidence>
<reference evidence="3" key="2">
    <citation type="submission" date="2020-12" db="EMBL/GenBank/DDBJ databases">
        <authorList>
            <person name="Kanost M."/>
        </authorList>
    </citation>
    <scope>NUCLEOTIDE SEQUENCE</scope>
</reference>
<evidence type="ECO:0000313" key="4">
    <source>
        <dbReference type="Proteomes" id="UP000791440"/>
    </source>
</evidence>
<comment type="caution">
    <text evidence="3">The sequence shown here is derived from an EMBL/GenBank/DDBJ whole genome shotgun (WGS) entry which is preliminary data.</text>
</comment>